<evidence type="ECO:0000256" key="10">
    <source>
        <dbReference type="ARBA" id="ARBA00022984"/>
    </source>
</evidence>
<reference evidence="19" key="1">
    <citation type="submission" date="2015-08" db="EMBL/GenBank/DDBJ databases">
        <title>Genome sequencing project for genomic taxonomy and phylogenomics of Bacillus-like bacteria.</title>
        <authorList>
            <person name="Liu B."/>
            <person name="Wang J."/>
            <person name="Zhu Y."/>
            <person name="Liu G."/>
            <person name="Chen Q."/>
            <person name="Chen Z."/>
            <person name="Lan J."/>
            <person name="Che J."/>
            <person name="Ge C."/>
            <person name="Shi H."/>
            <person name="Pan Z."/>
            <person name="Liu X."/>
        </authorList>
    </citation>
    <scope>NUCLEOTIDE SEQUENCE [LARGE SCALE GENOMIC DNA]</scope>
    <source>
        <strain evidence="19">FJAT-4402</strain>
    </source>
</reference>
<dbReference type="Gene3D" id="3.40.710.10">
    <property type="entry name" value="DD-peptidase/beta-lactamase superfamily"/>
    <property type="match status" value="1"/>
</dbReference>
<evidence type="ECO:0000256" key="2">
    <source>
        <dbReference type="ARBA" id="ARBA00004752"/>
    </source>
</evidence>
<evidence type="ECO:0000256" key="16">
    <source>
        <dbReference type="SAM" id="Phobius"/>
    </source>
</evidence>
<feature type="active site" description="Acyl-ester intermediate" evidence="13">
    <location>
        <position position="80"/>
    </location>
</feature>
<dbReference type="Proteomes" id="UP000067625">
    <property type="component" value="Chromosome"/>
</dbReference>
<keyword evidence="16" id="KW-0472">Membrane</keyword>
<dbReference type="PRINTS" id="PR00725">
    <property type="entry name" value="DADACBPTASE1"/>
</dbReference>
<dbReference type="EC" id="3.4.16.4" evidence="4"/>
<evidence type="ECO:0000256" key="9">
    <source>
        <dbReference type="ARBA" id="ARBA00022960"/>
    </source>
</evidence>
<dbReference type="InterPro" id="IPR012907">
    <property type="entry name" value="Peptidase_S11_C"/>
</dbReference>
<keyword evidence="16" id="KW-1133">Transmembrane helix</keyword>
<dbReference type="SUPFAM" id="SSF69189">
    <property type="entry name" value="Penicillin-binding protein associated domain"/>
    <property type="match status" value="1"/>
</dbReference>
<dbReference type="Gene3D" id="2.60.410.10">
    <property type="entry name" value="D-Ala-D-Ala carboxypeptidase, C-terminal domain"/>
    <property type="match status" value="1"/>
</dbReference>
<keyword evidence="9" id="KW-0133">Cell shape</keyword>
<dbReference type="InterPro" id="IPR018044">
    <property type="entry name" value="Peptidase_S11"/>
</dbReference>
<evidence type="ECO:0000256" key="7">
    <source>
        <dbReference type="ARBA" id="ARBA00022729"/>
    </source>
</evidence>
<comment type="function">
    <text evidence="1">Removes C-terminal D-alanyl residues from sugar-peptide cell wall precursors.</text>
</comment>
<keyword evidence="10" id="KW-0573">Peptidoglycan synthesis</keyword>
<evidence type="ECO:0000256" key="1">
    <source>
        <dbReference type="ARBA" id="ARBA00003217"/>
    </source>
</evidence>
<dbReference type="GO" id="GO:0009252">
    <property type="term" value="P:peptidoglycan biosynthetic process"/>
    <property type="evidence" value="ECO:0007669"/>
    <property type="project" value="UniProtKB-UniPathway"/>
</dbReference>
<feature type="active site" evidence="13">
    <location>
        <position position="144"/>
    </location>
</feature>
<name>A0A0M3RAH8_9BACI</name>
<evidence type="ECO:0000256" key="4">
    <source>
        <dbReference type="ARBA" id="ARBA00012448"/>
    </source>
</evidence>
<dbReference type="InterPro" id="IPR015956">
    <property type="entry name" value="Peniciliin-bd_prot_C_sf"/>
</dbReference>
<dbReference type="GO" id="GO:0009002">
    <property type="term" value="F:serine-type D-Ala-D-Ala carboxypeptidase activity"/>
    <property type="evidence" value="ECO:0007669"/>
    <property type="project" value="UniProtKB-EC"/>
</dbReference>
<dbReference type="InterPro" id="IPR037167">
    <property type="entry name" value="Peptidase_S11_C_sf"/>
</dbReference>
<feature type="active site" description="Proton acceptor" evidence="13">
    <location>
        <position position="83"/>
    </location>
</feature>
<evidence type="ECO:0000256" key="13">
    <source>
        <dbReference type="PIRSR" id="PIRSR618044-1"/>
    </source>
</evidence>
<keyword evidence="16" id="KW-0812">Transmembrane</keyword>
<dbReference type="GO" id="GO:0008360">
    <property type="term" value="P:regulation of cell shape"/>
    <property type="evidence" value="ECO:0007669"/>
    <property type="project" value="UniProtKB-KW"/>
</dbReference>
<comment type="similarity">
    <text evidence="3 15">Belongs to the peptidase S11 family.</text>
</comment>
<dbReference type="AlphaFoldDB" id="A0A0M3RAH8"/>
<evidence type="ECO:0000256" key="11">
    <source>
        <dbReference type="ARBA" id="ARBA00023316"/>
    </source>
</evidence>
<evidence type="ECO:0000256" key="5">
    <source>
        <dbReference type="ARBA" id="ARBA00022645"/>
    </source>
</evidence>
<gene>
    <name evidence="18" type="ORF">AM592_17845</name>
</gene>
<evidence type="ECO:0000313" key="18">
    <source>
        <dbReference type="EMBL" id="ALC83212.1"/>
    </source>
</evidence>
<keyword evidence="6" id="KW-0645">Protease</keyword>
<keyword evidence="8" id="KW-0378">Hydrolase</keyword>
<dbReference type="SUPFAM" id="SSF56601">
    <property type="entry name" value="beta-lactamase/transpeptidase-like"/>
    <property type="match status" value="1"/>
</dbReference>
<comment type="pathway">
    <text evidence="2">Cell wall biogenesis; peptidoglycan biosynthesis.</text>
</comment>
<dbReference type="SMART" id="SM00936">
    <property type="entry name" value="PBP5_C"/>
    <property type="match status" value="1"/>
</dbReference>
<dbReference type="InterPro" id="IPR012338">
    <property type="entry name" value="Beta-lactam/transpept-like"/>
</dbReference>
<dbReference type="Pfam" id="PF07943">
    <property type="entry name" value="PBP5_C"/>
    <property type="match status" value="1"/>
</dbReference>
<evidence type="ECO:0000256" key="15">
    <source>
        <dbReference type="RuleBase" id="RU004016"/>
    </source>
</evidence>
<keyword evidence="19" id="KW-1185">Reference proteome</keyword>
<dbReference type="STRING" id="1441095.AM592_17845"/>
<evidence type="ECO:0000256" key="6">
    <source>
        <dbReference type="ARBA" id="ARBA00022670"/>
    </source>
</evidence>
<dbReference type="EMBL" id="CP012600">
    <property type="protein sequence ID" value="ALC83212.1"/>
    <property type="molecule type" value="Genomic_DNA"/>
</dbReference>
<sequence>MIDLYITYGGKLYVTIKNLKAGIGLLLIAVIVFTSFMPISKANAASDPIDVNAKSAIVIEQSTGKILYGKNIEERLPIASMAKIMTEYLLLEAIKDKKVSWDQKYTPDDYVYEISQDNSLSNVPMRRDGSYTVEELYKATAIYSANGAAIGLAEVIAGSEAKFVELMNAKAKELGLSEYKFVNATGLENKDLHGKHPEGTNGDEENEVSAKDMAILANRLVTDYPEVLETSSIAKTTFREGTDDKMDMPNWNFMLKGLVQEYEGVDGLKTGSTDSAGSCFTGTAERNGMRVITVVLNAQGGPLHTARFTETKKLLDYAFNHFEMKELYPKGQVIKGQEKALVDQGKKHEVALELNDSLSFPVKKGEEKNYQPKVELQKDKYTSDNKLTAPVKKGDAVGKVTAEYTGSDKDYGFIQAGKNSELVTKENVEKANWFILSMRSIGGFFSGVWGSIVDTVTGWF</sequence>
<keyword evidence="7" id="KW-0732">Signal</keyword>
<proteinExistence type="inferred from homology"/>
<feature type="transmembrane region" description="Helical" evidence="16">
    <location>
        <begin position="21"/>
        <end position="39"/>
    </location>
</feature>
<dbReference type="UniPathway" id="UPA00219"/>
<evidence type="ECO:0000256" key="12">
    <source>
        <dbReference type="ARBA" id="ARBA00034000"/>
    </source>
</evidence>
<comment type="catalytic activity">
    <reaction evidence="12">
        <text>Preferential cleavage: (Ac)2-L-Lys-D-Ala-|-D-Ala. Also transpeptidation of peptidyl-alanyl moieties that are N-acyl substituents of D-alanine.</text>
        <dbReference type="EC" id="3.4.16.4"/>
    </reaction>
</comment>
<evidence type="ECO:0000313" key="19">
    <source>
        <dbReference type="Proteomes" id="UP000067625"/>
    </source>
</evidence>
<dbReference type="PANTHER" id="PTHR21581:SF11">
    <property type="entry name" value="D-ALANYL-D-ALANINE CARBOXYPEPTIDASE DACA"/>
    <property type="match status" value="1"/>
</dbReference>
<evidence type="ECO:0000256" key="3">
    <source>
        <dbReference type="ARBA" id="ARBA00007164"/>
    </source>
</evidence>
<dbReference type="InterPro" id="IPR001967">
    <property type="entry name" value="Peptidase_S11_N"/>
</dbReference>
<accession>A0A0M3RAH8</accession>
<dbReference type="Pfam" id="PF00768">
    <property type="entry name" value="Peptidase_S11"/>
    <property type="match status" value="1"/>
</dbReference>
<evidence type="ECO:0000256" key="14">
    <source>
        <dbReference type="PIRSR" id="PIRSR618044-2"/>
    </source>
</evidence>
<dbReference type="GO" id="GO:0006508">
    <property type="term" value="P:proteolysis"/>
    <property type="evidence" value="ECO:0007669"/>
    <property type="project" value="UniProtKB-KW"/>
</dbReference>
<feature type="domain" description="Peptidase S11 D-Ala-D-Ala carboxypeptidase A C-terminal" evidence="17">
    <location>
        <begin position="322"/>
        <end position="430"/>
    </location>
</feature>
<protein>
    <recommendedName>
        <fullName evidence="4">serine-type D-Ala-D-Ala carboxypeptidase</fullName>
        <ecNumber evidence="4">3.4.16.4</ecNumber>
    </recommendedName>
</protein>
<dbReference type="GO" id="GO:0071555">
    <property type="term" value="P:cell wall organization"/>
    <property type="evidence" value="ECO:0007669"/>
    <property type="project" value="UniProtKB-KW"/>
</dbReference>
<dbReference type="PATRIC" id="fig|1441095.3.peg.3953"/>
<keyword evidence="11" id="KW-0961">Cell wall biogenesis/degradation</keyword>
<evidence type="ECO:0000256" key="8">
    <source>
        <dbReference type="ARBA" id="ARBA00022801"/>
    </source>
</evidence>
<evidence type="ECO:0000259" key="17">
    <source>
        <dbReference type="SMART" id="SM00936"/>
    </source>
</evidence>
<dbReference type="PANTHER" id="PTHR21581">
    <property type="entry name" value="D-ALANYL-D-ALANINE CARBOXYPEPTIDASE"/>
    <property type="match status" value="1"/>
</dbReference>
<feature type="binding site" evidence="14">
    <location>
        <position position="269"/>
    </location>
    <ligand>
        <name>substrate</name>
    </ligand>
</feature>
<keyword evidence="5 18" id="KW-0121">Carboxypeptidase</keyword>
<organism evidence="18 19">
    <name type="scientific">Bacillus gobiensis</name>
    <dbReference type="NCBI Taxonomy" id="1441095"/>
    <lineage>
        <taxon>Bacteria</taxon>
        <taxon>Bacillati</taxon>
        <taxon>Bacillota</taxon>
        <taxon>Bacilli</taxon>
        <taxon>Bacillales</taxon>
        <taxon>Bacillaceae</taxon>
        <taxon>Bacillus</taxon>
    </lineage>
</organism>
<reference evidence="18 19" key="2">
    <citation type="journal article" date="2016" name="Int. J. Syst. Evol. Microbiol.">
        <title>Bacillus gobiensis sp. nov., isolated from a soil sample.</title>
        <authorList>
            <person name="Liu B."/>
            <person name="Liu G.H."/>
            <person name="Cetin S."/>
            <person name="Schumann P."/>
            <person name="Pan Z.Z."/>
            <person name="Chen Q.Q."/>
        </authorList>
    </citation>
    <scope>NUCLEOTIDE SEQUENCE [LARGE SCALE GENOMIC DNA]</scope>
    <source>
        <strain evidence="18 19">FJAT-4402</strain>
    </source>
</reference>